<keyword evidence="3" id="KW-1003">Cell membrane</keyword>
<evidence type="ECO:0000256" key="5">
    <source>
        <dbReference type="ARBA" id="ARBA00022856"/>
    </source>
</evidence>
<keyword evidence="2 9" id="KW-0813">Transport</keyword>
<dbReference type="GO" id="GO:0055085">
    <property type="term" value="P:transmembrane transport"/>
    <property type="evidence" value="ECO:0007669"/>
    <property type="project" value="InterPro"/>
</dbReference>
<dbReference type="Gene3D" id="1.10.3720.10">
    <property type="entry name" value="MetI-like"/>
    <property type="match status" value="1"/>
</dbReference>
<evidence type="ECO:0000256" key="4">
    <source>
        <dbReference type="ARBA" id="ARBA00022692"/>
    </source>
</evidence>
<keyword evidence="5" id="KW-0571">Peptide transport</keyword>
<dbReference type="GO" id="GO:0015833">
    <property type="term" value="P:peptide transport"/>
    <property type="evidence" value="ECO:0007669"/>
    <property type="project" value="UniProtKB-KW"/>
</dbReference>
<feature type="transmembrane region" description="Helical" evidence="9">
    <location>
        <begin position="117"/>
        <end position="140"/>
    </location>
</feature>
<evidence type="ECO:0000313" key="12">
    <source>
        <dbReference type="Proteomes" id="UP000193083"/>
    </source>
</evidence>
<keyword evidence="8 9" id="KW-0472">Membrane</keyword>
<comment type="similarity">
    <text evidence="9">Belongs to the binding-protein-dependent transport system permease family.</text>
</comment>
<evidence type="ECO:0000256" key="3">
    <source>
        <dbReference type="ARBA" id="ARBA00022475"/>
    </source>
</evidence>
<feature type="domain" description="ABC transmembrane type-1" evidence="10">
    <location>
        <begin position="82"/>
        <end position="271"/>
    </location>
</feature>
<evidence type="ECO:0000256" key="9">
    <source>
        <dbReference type="RuleBase" id="RU363032"/>
    </source>
</evidence>
<organism evidence="11 12">
    <name type="scientific">Mesorhizobium australicum</name>
    <dbReference type="NCBI Taxonomy" id="536018"/>
    <lineage>
        <taxon>Bacteria</taxon>
        <taxon>Pseudomonadati</taxon>
        <taxon>Pseudomonadota</taxon>
        <taxon>Alphaproteobacteria</taxon>
        <taxon>Hyphomicrobiales</taxon>
        <taxon>Phyllobacteriaceae</taxon>
        <taxon>Mesorhizobium</taxon>
    </lineage>
</organism>
<proteinExistence type="inferred from homology"/>
<feature type="transmembrane region" description="Helical" evidence="9">
    <location>
        <begin position="78"/>
        <end position="105"/>
    </location>
</feature>
<keyword evidence="12" id="KW-1185">Reference proteome</keyword>
<evidence type="ECO:0000259" key="10">
    <source>
        <dbReference type="PROSITE" id="PS50928"/>
    </source>
</evidence>
<dbReference type="EMBL" id="FXBL01000003">
    <property type="protein sequence ID" value="SMH26694.1"/>
    <property type="molecule type" value="Genomic_DNA"/>
</dbReference>
<accession>A0A1X7MPY7</accession>
<dbReference type="GO" id="GO:0015031">
    <property type="term" value="P:protein transport"/>
    <property type="evidence" value="ECO:0007669"/>
    <property type="project" value="UniProtKB-KW"/>
</dbReference>
<dbReference type="PANTHER" id="PTHR43386">
    <property type="entry name" value="OLIGOPEPTIDE TRANSPORT SYSTEM PERMEASE PROTEIN APPC"/>
    <property type="match status" value="1"/>
</dbReference>
<evidence type="ECO:0000313" key="11">
    <source>
        <dbReference type="EMBL" id="SMH26694.1"/>
    </source>
</evidence>
<reference evidence="12" key="1">
    <citation type="submission" date="2017-04" db="EMBL/GenBank/DDBJ databases">
        <authorList>
            <person name="Varghese N."/>
            <person name="Submissions S."/>
        </authorList>
    </citation>
    <scope>NUCLEOTIDE SEQUENCE [LARGE SCALE GENOMIC DNA]</scope>
    <source>
        <strain evidence="12">B5P</strain>
    </source>
</reference>
<name>A0A1X7MPY7_9HYPH</name>
<dbReference type="Pfam" id="PF00528">
    <property type="entry name" value="BPD_transp_1"/>
    <property type="match status" value="1"/>
</dbReference>
<keyword evidence="6" id="KW-0653">Protein transport</keyword>
<evidence type="ECO:0000256" key="1">
    <source>
        <dbReference type="ARBA" id="ARBA00004651"/>
    </source>
</evidence>
<evidence type="ECO:0000256" key="7">
    <source>
        <dbReference type="ARBA" id="ARBA00022989"/>
    </source>
</evidence>
<keyword evidence="7 9" id="KW-1133">Transmembrane helix</keyword>
<dbReference type="Proteomes" id="UP000193083">
    <property type="component" value="Unassembled WGS sequence"/>
</dbReference>
<dbReference type="InterPro" id="IPR035906">
    <property type="entry name" value="MetI-like_sf"/>
</dbReference>
<gene>
    <name evidence="11" type="ORF">SAMN02982922_0407</name>
</gene>
<protein>
    <submittedName>
        <fullName evidence="11">Peptide/nickel transport system permease protein</fullName>
    </submittedName>
</protein>
<dbReference type="InterPro" id="IPR000515">
    <property type="entry name" value="MetI-like"/>
</dbReference>
<evidence type="ECO:0000256" key="6">
    <source>
        <dbReference type="ARBA" id="ARBA00022927"/>
    </source>
</evidence>
<dbReference type="CDD" id="cd06261">
    <property type="entry name" value="TM_PBP2"/>
    <property type="match status" value="1"/>
</dbReference>
<dbReference type="AlphaFoldDB" id="A0A1X7MPY7"/>
<feature type="transmembrane region" description="Helical" evidence="9">
    <location>
        <begin position="248"/>
        <end position="270"/>
    </location>
</feature>
<evidence type="ECO:0000256" key="8">
    <source>
        <dbReference type="ARBA" id="ARBA00023136"/>
    </source>
</evidence>
<sequence>MKRRLASAVRGFVSFAWNDRLSGVAALVLVSLLLLSLIGPYLPLGDPEGIGAGPRLAPPSLEFPLGTDELGRSYLPRLIQGISATFLLATTAVMVTAIIGGVTGMLSAYKGGFFDGLVVRIADIFFAFPIVLTGLLVTAIVGPGTLSVLAVIASATLPMFIRLVRSVTLGIAARGFVTAAEVAGASTTRVLIVHLLPNIMGATIIQLTYAISIGMLIEGVLSFLGIGVQPPHASLGSLLRQGVLYLTVAPWMVFSSGFLLTLAILSINLLGDGLRDAIDPLRDRALR</sequence>
<evidence type="ECO:0000256" key="2">
    <source>
        <dbReference type="ARBA" id="ARBA00022448"/>
    </source>
</evidence>
<dbReference type="OrthoDB" id="9766870at2"/>
<feature type="transmembrane region" description="Helical" evidence="9">
    <location>
        <begin position="21"/>
        <end position="42"/>
    </location>
</feature>
<dbReference type="InterPro" id="IPR050366">
    <property type="entry name" value="BP-dependent_transpt_permease"/>
</dbReference>
<comment type="subcellular location">
    <subcellularLocation>
        <location evidence="1 9">Cell membrane</location>
        <topology evidence="1 9">Multi-pass membrane protein</topology>
    </subcellularLocation>
</comment>
<dbReference type="PANTHER" id="PTHR43386:SF1">
    <property type="entry name" value="D,D-DIPEPTIDE TRANSPORT SYSTEM PERMEASE PROTEIN DDPC-RELATED"/>
    <property type="match status" value="1"/>
</dbReference>
<feature type="transmembrane region" description="Helical" evidence="9">
    <location>
        <begin position="146"/>
        <end position="164"/>
    </location>
</feature>
<dbReference type="SUPFAM" id="SSF161098">
    <property type="entry name" value="MetI-like"/>
    <property type="match status" value="1"/>
</dbReference>
<feature type="transmembrane region" description="Helical" evidence="9">
    <location>
        <begin position="207"/>
        <end position="228"/>
    </location>
</feature>
<dbReference type="GO" id="GO:0005886">
    <property type="term" value="C:plasma membrane"/>
    <property type="evidence" value="ECO:0007669"/>
    <property type="project" value="UniProtKB-SubCell"/>
</dbReference>
<keyword evidence="4 9" id="KW-0812">Transmembrane</keyword>
<dbReference type="PROSITE" id="PS50928">
    <property type="entry name" value="ABC_TM1"/>
    <property type="match status" value="1"/>
</dbReference>